<sequence>ILDKTKNWTEETKKVRLKGQPLRFSNRIHPLFTDFAQFWCFTCGRNCMPDEGRCGCERKSVEIVEYQHIEEFDIGQSWPVVFLLDPHPRKPHMCLWIAVDPSDDYWVVQEGSLEGDAVDLKAYVDAVEQGMDLDVRLRLMDPNMGRSPSGARREVTWQDEFEAVDLRMDLAGDSDIGRKRVNQYLKPDKHTQRPRLTIHARCSGTSQHLKRFVWDDFKKSANRDLKQQPKDKYSDYPALLKYLLNYLPTFRMLYTGAPVIVRGTRRGAY</sequence>
<name>A0A0F8YI38_9ZZZZ</name>
<dbReference type="EMBL" id="LAZR01066298">
    <property type="protein sequence ID" value="KKK53849.1"/>
    <property type="molecule type" value="Genomic_DNA"/>
</dbReference>
<evidence type="ECO:0008006" key="2">
    <source>
        <dbReference type="Google" id="ProtNLM"/>
    </source>
</evidence>
<gene>
    <name evidence="1" type="ORF">LCGC14_3090640</name>
</gene>
<comment type="caution">
    <text evidence="1">The sequence shown here is derived from an EMBL/GenBank/DDBJ whole genome shotgun (WGS) entry which is preliminary data.</text>
</comment>
<accession>A0A0F8YI38</accession>
<dbReference type="AlphaFoldDB" id="A0A0F8YI38"/>
<reference evidence="1" key="1">
    <citation type="journal article" date="2015" name="Nature">
        <title>Complex archaea that bridge the gap between prokaryotes and eukaryotes.</title>
        <authorList>
            <person name="Spang A."/>
            <person name="Saw J.H."/>
            <person name="Jorgensen S.L."/>
            <person name="Zaremba-Niedzwiedzka K."/>
            <person name="Martijn J."/>
            <person name="Lind A.E."/>
            <person name="van Eijk R."/>
            <person name="Schleper C."/>
            <person name="Guy L."/>
            <person name="Ettema T.J."/>
        </authorList>
    </citation>
    <scope>NUCLEOTIDE SEQUENCE</scope>
</reference>
<evidence type="ECO:0000313" key="1">
    <source>
        <dbReference type="EMBL" id="KKK53849.1"/>
    </source>
</evidence>
<dbReference type="Gene3D" id="3.30.420.280">
    <property type="match status" value="1"/>
</dbReference>
<protein>
    <recommendedName>
        <fullName evidence="2">Terminase large subunit gp17-like C-terminal domain-containing protein</fullName>
    </recommendedName>
</protein>
<organism evidence="1">
    <name type="scientific">marine sediment metagenome</name>
    <dbReference type="NCBI Taxonomy" id="412755"/>
    <lineage>
        <taxon>unclassified sequences</taxon>
        <taxon>metagenomes</taxon>
        <taxon>ecological metagenomes</taxon>
    </lineage>
</organism>
<proteinExistence type="predicted"/>
<feature type="non-terminal residue" evidence="1">
    <location>
        <position position="1"/>
    </location>
</feature>